<evidence type="ECO:0000313" key="1">
    <source>
        <dbReference type="EMBL" id="MBB6679620.1"/>
    </source>
</evidence>
<accession>A0A841TK96</accession>
<dbReference type="Pfam" id="PF04307">
    <property type="entry name" value="YdjM"/>
    <property type="match status" value="1"/>
</dbReference>
<reference evidence="1 2" key="1">
    <citation type="submission" date="2020-08" db="EMBL/GenBank/DDBJ databases">
        <title>Cohnella phylogeny.</title>
        <authorList>
            <person name="Dunlap C."/>
        </authorList>
    </citation>
    <scope>NUCLEOTIDE SEQUENCE [LARGE SCALE GENOMIC DNA]</scope>
    <source>
        <strain evidence="1 2">DSM 103658</strain>
    </source>
</reference>
<dbReference type="Proteomes" id="UP000574133">
    <property type="component" value="Unassembled WGS sequence"/>
</dbReference>
<evidence type="ECO:0000313" key="2">
    <source>
        <dbReference type="Proteomes" id="UP000574133"/>
    </source>
</evidence>
<dbReference type="EMBL" id="JACJVN010000097">
    <property type="protein sequence ID" value="MBB6679620.1"/>
    <property type="molecule type" value="Genomic_DNA"/>
</dbReference>
<dbReference type="InterPro" id="IPR007404">
    <property type="entry name" value="YdjM-like"/>
</dbReference>
<comment type="caution">
    <text evidence="1">The sequence shown here is derived from an EMBL/GenBank/DDBJ whole genome shotgun (WGS) entry which is preliminary data.</text>
</comment>
<sequence>MIGFHAPDGDAILRLRGNESYIKHHRGWSHSLPAMLHWPLAISPLAARDASASGRRYTCCPICSGHKWHYVVQTDEGFRMGRVVGRRLLPMA</sequence>
<gene>
    <name evidence="1" type="ORF">H4Q31_20260</name>
</gene>
<protein>
    <submittedName>
        <fullName evidence="1">Uncharacterized protein</fullName>
    </submittedName>
</protein>
<dbReference type="AlphaFoldDB" id="A0A841TK96"/>
<keyword evidence="2" id="KW-1185">Reference proteome</keyword>
<name>A0A841TK96_9BACL</name>
<organism evidence="1 2">
    <name type="scientific">Cohnella lubricantis</name>
    <dbReference type="NCBI Taxonomy" id="2163172"/>
    <lineage>
        <taxon>Bacteria</taxon>
        <taxon>Bacillati</taxon>
        <taxon>Bacillota</taxon>
        <taxon>Bacilli</taxon>
        <taxon>Bacillales</taxon>
        <taxon>Paenibacillaceae</taxon>
        <taxon>Cohnella</taxon>
    </lineage>
</organism>
<proteinExistence type="predicted"/>